<evidence type="ECO:0000313" key="1">
    <source>
        <dbReference type="EMBL" id="CAI9736384.1"/>
    </source>
</evidence>
<protein>
    <submittedName>
        <fullName evidence="1">Uncharacterized protein</fullName>
    </submittedName>
</protein>
<name>A0AA36FGL3_OCTVU</name>
<reference evidence="1" key="1">
    <citation type="submission" date="2023-08" db="EMBL/GenBank/DDBJ databases">
        <authorList>
            <person name="Alioto T."/>
            <person name="Alioto T."/>
            <person name="Gomez Garrido J."/>
        </authorList>
    </citation>
    <scope>NUCLEOTIDE SEQUENCE</scope>
</reference>
<dbReference type="AlphaFoldDB" id="A0AA36FGL3"/>
<evidence type="ECO:0000313" key="2">
    <source>
        <dbReference type="Proteomes" id="UP001162480"/>
    </source>
</evidence>
<organism evidence="1 2">
    <name type="scientific">Octopus vulgaris</name>
    <name type="common">Common octopus</name>
    <dbReference type="NCBI Taxonomy" id="6645"/>
    <lineage>
        <taxon>Eukaryota</taxon>
        <taxon>Metazoa</taxon>
        <taxon>Spiralia</taxon>
        <taxon>Lophotrochozoa</taxon>
        <taxon>Mollusca</taxon>
        <taxon>Cephalopoda</taxon>
        <taxon>Coleoidea</taxon>
        <taxon>Octopodiformes</taxon>
        <taxon>Octopoda</taxon>
        <taxon>Incirrata</taxon>
        <taxon>Octopodidae</taxon>
        <taxon>Octopus</taxon>
    </lineage>
</organism>
<dbReference type="EMBL" id="OX597831">
    <property type="protein sequence ID" value="CAI9736384.1"/>
    <property type="molecule type" value="Genomic_DNA"/>
</dbReference>
<accession>A0AA36FGL3</accession>
<gene>
    <name evidence="1" type="ORF">OCTVUL_1B020008</name>
</gene>
<dbReference type="Proteomes" id="UP001162480">
    <property type="component" value="Chromosome 18"/>
</dbReference>
<sequence length="651" mass="75669">MVAGAISEMDKLNKTSWEGLLDSLDRIPYLEMVGERRNFSESVMSKTTTTILDFSSGAIDHKLIYAAEKWLDGIIGKNLMLSELNINITDLAYFLGKGEQITIKNALLGSDIKRKDMMDLAILRFPDITNPYLTVFMLRFDFLRDSLRLFVIESVVAAIRGRFNYAKYVPNEEYLKQLREDTRQTLVKDVNTLFEHTINDEEAVDKILHLNTPDQVVERLTEKTELGDKFDIRFELAATFGTLQFESLKMIDDNLKIMVAGAISEMDKLNKTSWEGLLDSLDRIPYLEMVGERTNFTESNMSRVRTEMLDFASREVDYMTVFFTEQWFDELIQEHPMLGEMNINITNLAYYLANGEEISIKNALLGNDYKRRELMDLAILRFPDIMNPYLTVKHTINDEEAVDKILHLNTPDQVVERLTEKTELGDKFDIRFELAATFGTLQFESLKMIDDNLKIMVAGAISEMDKLNKTSWEGLLDSLDRIPYLEMVGERTNFTESNMTRVRTEMLDFASREVDYMTVFFTELWFDRLIQEHPMLGEMNINITNLAYYLANGEEISIKNALVGNDYKRRELMDLAILRFPDIMNPYLTVFMLNFDLLRSSLRLFVLEQIVVGIRCRFNYAKYVPNEEYLKQLREDTRETLVKDIDTLFGI</sequence>
<keyword evidence="2" id="KW-1185">Reference proteome</keyword>
<proteinExistence type="predicted"/>